<accession>A0A4P6Q3J8</accession>
<organism evidence="2 3">
    <name type="scientific">Streptomonospora litoralis</name>
    <dbReference type="NCBI Taxonomy" id="2498135"/>
    <lineage>
        <taxon>Bacteria</taxon>
        <taxon>Bacillati</taxon>
        <taxon>Actinomycetota</taxon>
        <taxon>Actinomycetes</taxon>
        <taxon>Streptosporangiales</taxon>
        <taxon>Nocardiopsidaceae</taxon>
        <taxon>Streptomonospora</taxon>
    </lineage>
</organism>
<dbReference type="AlphaFoldDB" id="A0A4P6Q3J8"/>
<protein>
    <submittedName>
        <fullName evidence="2">Exonuclease</fullName>
    </submittedName>
</protein>
<name>A0A4P6Q3J8_9ACTN</name>
<keyword evidence="2" id="KW-0540">Nuclease</keyword>
<reference evidence="2 3" key="1">
    <citation type="submission" date="2019-02" db="EMBL/GenBank/DDBJ databases">
        <authorList>
            <person name="Khodamoradi S."/>
            <person name="Hahnke R.L."/>
            <person name="Kaempfer P."/>
            <person name="Schumann P."/>
            <person name="Rohde M."/>
            <person name="Steinert M."/>
            <person name="Luzhetskyy A."/>
            <person name="Wink J."/>
            <person name="Ruckert C."/>
        </authorList>
    </citation>
    <scope>NUCLEOTIDE SEQUENCE [LARGE SCALE GENOMIC DNA]</scope>
    <source>
        <strain evidence="2 3">M2</strain>
    </source>
</reference>
<feature type="domain" description="Exonuclease" evidence="1">
    <location>
        <begin position="12"/>
        <end position="192"/>
    </location>
</feature>
<evidence type="ECO:0000313" key="2">
    <source>
        <dbReference type="EMBL" id="QBI53469.1"/>
    </source>
</evidence>
<dbReference type="Pfam" id="PF00929">
    <property type="entry name" value="RNase_T"/>
    <property type="match status" value="1"/>
</dbReference>
<dbReference type="Gene3D" id="3.30.420.10">
    <property type="entry name" value="Ribonuclease H-like superfamily/Ribonuclease H"/>
    <property type="match status" value="1"/>
</dbReference>
<keyword evidence="2" id="KW-0378">Hydrolase</keyword>
<dbReference type="SUPFAM" id="SSF53098">
    <property type="entry name" value="Ribonuclease H-like"/>
    <property type="match status" value="1"/>
</dbReference>
<dbReference type="GO" id="GO:0004527">
    <property type="term" value="F:exonuclease activity"/>
    <property type="evidence" value="ECO:0007669"/>
    <property type="project" value="UniProtKB-KW"/>
</dbReference>
<dbReference type="GO" id="GO:0003676">
    <property type="term" value="F:nucleic acid binding"/>
    <property type="evidence" value="ECO:0007669"/>
    <property type="project" value="InterPro"/>
</dbReference>
<evidence type="ECO:0000313" key="3">
    <source>
        <dbReference type="Proteomes" id="UP000292235"/>
    </source>
</evidence>
<dbReference type="InterPro" id="IPR036397">
    <property type="entry name" value="RNaseH_sf"/>
</dbReference>
<dbReference type="Proteomes" id="UP000292235">
    <property type="component" value="Chromosome"/>
</dbReference>
<evidence type="ECO:0000259" key="1">
    <source>
        <dbReference type="Pfam" id="PF00929"/>
    </source>
</evidence>
<keyword evidence="3" id="KW-1185">Reference proteome</keyword>
<sequence length="208" mass="23275">MPPTDTAPRNLVFLDTETTGLDDERHEVWEIGFIVRSPLDMEPDEEHLYQVAPDLSTADPGALHIGGYYQRTQRTGPTDRGAVNLAAAAAPQWSDPRAVAELLAPILDQAVGVGALPDFDFRHLRRWLRRHGQCWSAHYHHIDIEPLVAGYLQAHPDLAPAGPPPWNSNQLSAAVGVDPKQYARHQALEDARWVRDQWDAVYTWPSLT</sequence>
<dbReference type="RefSeq" id="WP_131097831.1">
    <property type="nucleotide sequence ID" value="NZ_CP036455.1"/>
</dbReference>
<keyword evidence="2" id="KW-0269">Exonuclease</keyword>
<dbReference type="EMBL" id="CP036455">
    <property type="protein sequence ID" value="QBI53469.1"/>
    <property type="molecule type" value="Genomic_DNA"/>
</dbReference>
<dbReference type="InterPro" id="IPR013520">
    <property type="entry name" value="Ribonucl_H"/>
</dbReference>
<dbReference type="OrthoDB" id="4762736at2"/>
<proteinExistence type="predicted"/>
<dbReference type="InterPro" id="IPR012337">
    <property type="entry name" value="RNaseH-like_sf"/>
</dbReference>
<dbReference type="KEGG" id="strr:EKD16_08375"/>
<gene>
    <name evidence="2" type="ORF">EKD16_08375</name>
</gene>